<proteinExistence type="predicted"/>
<protein>
    <recommendedName>
        <fullName evidence="1">DUF7673 domain-containing protein</fullName>
    </recommendedName>
</protein>
<evidence type="ECO:0000313" key="3">
    <source>
        <dbReference type="Proteomes" id="UP000094412"/>
    </source>
</evidence>
<comment type="caution">
    <text evidence="2">The sequence shown here is derived from an EMBL/GenBank/DDBJ whole genome shotgun (WGS) entry which is preliminary data.</text>
</comment>
<keyword evidence="3" id="KW-1185">Reference proteome</keyword>
<feature type="domain" description="DUF7673" evidence="1">
    <location>
        <begin position="6"/>
        <end position="89"/>
    </location>
</feature>
<dbReference type="EMBL" id="MDEO01000026">
    <property type="protein sequence ID" value="OCX22862.1"/>
    <property type="molecule type" value="Genomic_DNA"/>
</dbReference>
<evidence type="ECO:0000259" key="1">
    <source>
        <dbReference type="Pfam" id="PF24720"/>
    </source>
</evidence>
<gene>
    <name evidence="2" type="ORF">QV13_05310</name>
</gene>
<organism evidence="2 3">
    <name type="scientific">Mesorhizobium hungaricum</name>
    <dbReference type="NCBI Taxonomy" id="1566387"/>
    <lineage>
        <taxon>Bacteria</taxon>
        <taxon>Pseudomonadati</taxon>
        <taxon>Pseudomonadota</taxon>
        <taxon>Alphaproteobacteria</taxon>
        <taxon>Hyphomicrobiales</taxon>
        <taxon>Phyllobacteriaceae</taxon>
        <taxon>Mesorhizobium</taxon>
    </lineage>
</organism>
<dbReference type="AlphaFoldDB" id="A0A1C2E786"/>
<evidence type="ECO:0000313" key="2">
    <source>
        <dbReference type="EMBL" id="OCX22862.1"/>
    </source>
</evidence>
<dbReference type="OrthoDB" id="7276762at2"/>
<sequence>MDEPTREAFERLLRIARSDTGQSRRVADFILAWWNADSLGGFDLADLFAVDKAIARDMTSVFAWLASRAEAEYPIDHRAQIEEIIRLWRPEVLERMSKTA</sequence>
<dbReference type="InterPro" id="IPR056090">
    <property type="entry name" value="DUF7673"/>
</dbReference>
<dbReference type="Proteomes" id="UP000094412">
    <property type="component" value="Unassembled WGS sequence"/>
</dbReference>
<dbReference type="RefSeq" id="WP_065996872.1">
    <property type="nucleotide sequence ID" value="NZ_MDEO01000026.1"/>
</dbReference>
<accession>A0A1C2E786</accession>
<dbReference type="Pfam" id="PF24720">
    <property type="entry name" value="DUF7673"/>
    <property type="match status" value="1"/>
</dbReference>
<name>A0A1C2E786_9HYPH</name>
<reference evidence="2 3" key="1">
    <citation type="submission" date="2016-08" db="EMBL/GenBank/DDBJ databases">
        <title>Whole genome sequence of Mesorhizobium sp. strain UASWS1009 isolated from industrial sewage.</title>
        <authorList>
            <person name="Crovadore J."/>
            <person name="Calmin G."/>
            <person name="Chablais R."/>
            <person name="Cochard B."/>
            <person name="Lefort F."/>
        </authorList>
    </citation>
    <scope>NUCLEOTIDE SEQUENCE [LARGE SCALE GENOMIC DNA]</scope>
    <source>
        <strain evidence="2 3">UASWS1009</strain>
    </source>
</reference>